<evidence type="ECO:0000256" key="4">
    <source>
        <dbReference type="ARBA" id="ARBA00022833"/>
    </source>
</evidence>
<evidence type="ECO:0000256" key="3">
    <source>
        <dbReference type="ARBA" id="ARBA00022771"/>
    </source>
</evidence>
<dbReference type="PANTHER" id="PTHR31251">
    <property type="entry name" value="SQUAMOSA PROMOTER-BINDING-LIKE PROTEIN 4"/>
    <property type="match status" value="1"/>
</dbReference>
<keyword evidence="5" id="KW-0805">Transcription regulation</keyword>
<comment type="subcellular location">
    <subcellularLocation>
        <location evidence="1">Nucleus</location>
    </subcellularLocation>
</comment>
<accession>A0A660KS72</accession>
<keyword evidence="6" id="KW-0238">DNA-binding</keyword>
<protein>
    <recommendedName>
        <fullName evidence="11">SBP-type domain-containing protein</fullName>
    </recommendedName>
</protein>
<evidence type="ECO:0000256" key="8">
    <source>
        <dbReference type="ARBA" id="ARBA00023242"/>
    </source>
</evidence>
<evidence type="ECO:0000256" key="2">
    <source>
        <dbReference type="ARBA" id="ARBA00022723"/>
    </source>
</evidence>
<dbReference type="FunFam" id="4.10.1100.10:FF:000001">
    <property type="entry name" value="Squamosa promoter-binding-like protein 14"/>
    <property type="match status" value="1"/>
</dbReference>
<keyword evidence="7" id="KW-0804">Transcription</keyword>
<keyword evidence="4" id="KW-0862">Zinc</keyword>
<dbReference type="Pfam" id="PF03110">
    <property type="entry name" value="SBP"/>
    <property type="match status" value="1"/>
</dbReference>
<evidence type="ECO:0000259" key="11">
    <source>
        <dbReference type="PROSITE" id="PS51141"/>
    </source>
</evidence>
<keyword evidence="8" id="KW-0539">Nucleus</keyword>
<keyword evidence="3 9" id="KW-0863">Zinc-finger</keyword>
<evidence type="ECO:0000256" key="10">
    <source>
        <dbReference type="SAM" id="MobiDB-lite"/>
    </source>
</evidence>
<dbReference type="GO" id="GO:0008270">
    <property type="term" value="F:zinc ion binding"/>
    <property type="evidence" value="ECO:0007669"/>
    <property type="project" value="UniProtKB-KW"/>
</dbReference>
<dbReference type="InterPro" id="IPR044817">
    <property type="entry name" value="SBP-like"/>
</dbReference>
<dbReference type="InterPro" id="IPR036893">
    <property type="entry name" value="SBP_sf"/>
</dbReference>
<evidence type="ECO:0000256" key="7">
    <source>
        <dbReference type="ARBA" id="ARBA00023163"/>
    </source>
</evidence>
<dbReference type="Proteomes" id="UP000327013">
    <property type="component" value="Chromosome 4"/>
</dbReference>
<keyword evidence="13" id="KW-1185">Reference proteome</keyword>
<keyword evidence="2" id="KW-0479">Metal-binding</keyword>
<dbReference type="InterPro" id="IPR004333">
    <property type="entry name" value="SBP_dom"/>
</dbReference>
<evidence type="ECO:0000313" key="13">
    <source>
        <dbReference type="Proteomes" id="UP000327013"/>
    </source>
</evidence>
<evidence type="ECO:0000256" key="5">
    <source>
        <dbReference type="ARBA" id="ARBA00023015"/>
    </source>
</evidence>
<dbReference type="Gene3D" id="4.10.1100.10">
    <property type="entry name" value="Transcription factor, SBP-box domain"/>
    <property type="match status" value="1"/>
</dbReference>
<feature type="compositionally biased region" description="Basic residues" evidence="10">
    <location>
        <begin position="217"/>
        <end position="227"/>
    </location>
</feature>
<proteinExistence type="predicted"/>
<gene>
    <name evidence="12" type="ORF">FH972_011131</name>
</gene>
<name>A0A660KS72_9ROSI</name>
<reference evidence="12 13" key="1">
    <citation type="submission" date="2019-06" db="EMBL/GenBank/DDBJ databases">
        <title>A chromosomal-level reference genome of Carpinus fangiana (Coryloideae, Betulaceae).</title>
        <authorList>
            <person name="Yang X."/>
            <person name="Wang Z."/>
            <person name="Zhang L."/>
            <person name="Hao G."/>
            <person name="Liu J."/>
            <person name="Yang Y."/>
        </authorList>
    </citation>
    <scope>NUCLEOTIDE SEQUENCE [LARGE SCALE GENOMIC DNA]</scope>
    <source>
        <strain evidence="12">Cfa_2016G</strain>
        <tissue evidence="12">Leaf</tissue>
    </source>
</reference>
<dbReference type="EMBL" id="CM017324">
    <property type="protein sequence ID" value="KAE8038644.1"/>
    <property type="molecule type" value="Genomic_DNA"/>
</dbReference>
<evidence type="ECO:0000313" key="12">
    <source>
        <dbReference type="EMBL" id="KAE8038644.1"/>
    </source>
</evidence>
<sequence>MFGQSNGNRGQNSNNGNIGWDIWELSSSRLDWGNNSSNTLYTTTATATITAGSSSATREEGSAAHAPFFFHHSGGDIGVHHQQLHYHQEQQGSLYGAGDGSQRHPDPHLMCLNLGKRHYFEDATPLGDRHVARGCGGGPSSSSSPLPATVPRCQVEGCHVPLLNAKDYHRRHKVCEMHSKAPRVVVLGLEQRFCQQCSRFHAVSEFDDSKRSCRRRLAGHNERRRKSAHDSATRNTSQGGGFPYLSSPTGRALSLLSSKTDSWVSPADISSRSSAALRELIAEHQSHGIEDIGEAQRRSNSVMPNQHQMFPEPHSWNRYHESDTQLTLDLMQASSSAFGLLSVRGKSKEEEEECSDLWNSFHGTHEI</sequence>
<dbReference type="GO" id="GO:0003677">
    <property type="term" value="F:DNA binding"/>
    <property type="evidence" value="ECO:0007669"/>
    <property type="project" value="UniProtKB-KW"/>
</dbReference>
<evidence type="ECO:0000256" key="1">
    <source>
        <dbReference type="ARBA" id="ARBA00004123"/>
    </source>
</evidence>
<feature type="region of interest" description="Disordered" evidence="10">
    <location>
        <begin position="217"/>
        <end position="246"/>
    </location>
</feature>
<dbReference type="AlphaFoldDB" id="A0A660KS72"/>
<dbReference type="GO" id="GO:0005634">
    <property type="term" value="C:nucleus"/>
    <property type="evidence" value="ECO:0007669"/>
    <property type="project" value="UniProtKB-SubCell"/>
</dbReference>
<organism evidence="12 13">
    <name type="scientific">Carpinus fangiana</name>
    <dbReference type="NCBI Taxonomy" id="176857"/>
    <lineage>
        <taxon>Eukaryota</taxon>
        <taxon>Viridiplantae</taxon>
        <taxon>Streptophyta</taxon>
        <taxon>Embryophyta</taxon>
        <taxon>Tracheophyta</taxon>
        <taxon>Spermatophyta</taxon>
        <taxon>Magnoliopsida</taxon>
        <taxon>eudicotyledons</taxon>
        <taxon>Gunneridae</taxon>
        <taxon>Pentapetalae</taxon>
        <taxon>rosids</taxon>
        <taxon>fabids</taxon>
        <taxon>Fagales</taxon>
        <taxon>Betulaceae</taxon>
        <taxon>Carpinus</taxon>
    </lineage>
</organism>
<evidence type="ECO:0000256" key="6">
    <source>
        <dbReference type="ARBA" id="ARBA00023125"/>
    </source>
</evidence>
<dbReference type="OrthoDB" id="514967at2759"/>
<feature type="domain" description="SBP-type" evidence="11">
    <location>
        <begin position="150"/>
        <end position="227"/>
    </location>
</feature>
<dbReference type="SUPFAM" id="SSF103612">
    <property type="entry name" value="SBT domain"/>
    <property type="match status" value="1"/>
</dbReference>
<dbReference type="PANTHER" id="PTHR31251:SF180">
    <property type="entry name" value="SBP-TYPE DOMAIN-CONTAINING PROTEIN"/>
    <property type="match status" value="1"/>
</dbReference>
<evidence type="ECO:0000256" key="9">
    <source>
        <dbReference type="PROSITE-ProRule" id="PRU00470"/>
    </source>
</evidence>
<dbReference type="PROSITE" id="PS51141">
    <property type="entry name" value="ZF_SBP"/>
    <property type="match status" value="1"/>
</dbReference>